<dbReference type="EMBL" id="MLHO01000039">
    <property type="protein sequence ID" value="OOF55352.1"/>
    <property type="molecule type" value="Genomic_DNA"/>
</dbReference>
<evidence type="ECO:0000256" key="3">
    <source>
        <dbReference type="ARBA" id="ARBA00022448"/>
    </source>
</evidence>
<dbReference type="NCBIfam" id="TIGR02951">
    <property type="entry name" value="DMSO_dmsB"/>
    <property type="match status" value="1"/>
</dbReference>
<dbReference type="PANTHER" id="PTHR43177">
    <property type="entry name" value="PROTEIN NRFC"/>
    <property type="match status" value="1"/>
</dbReference>
<evidence type="ECO:0000256" key="7">
    <source>
        <dbReference type="ARBA" id="ARBA00022982"/>
    </source>
</evidence>
<dbReference type="PROSITE" id="PS00198">
    <property type="entry name" value="4FE4S_FER_1"/>
    <property type="match status" value="1"/>
</dbReference>
<dbReference type="AlphaFoldDB" id="A0A1V3JGE5"/>
<evidence type="ECO:0000256" key="6">
    <source>
        <dbReference type="ARBA" id="ARBA00022737"/>
    </source>
</evidence>
<protein>
    <submittedName>
        <fullName evidence="12">Dimethylsulfoxide reductase, chain B</fullName>
    </submittedName>
</protein>
<dbReference type="Pfam" id="PF12797">
    <property type="entry name" value="Fer4_2"/>
    <property type="match status" value="1"/>
</dbReference>
<dbReference type="STRING" id="1908266.BKK55_07425"/>
<evidence type="ECO:0000256" key="10">
    <source>
        <dbReference type="SAM" id="MobiDB-lite"/>
    </source>
</evidence>
<evidence type="ECO:0000313" key="13">
    <source>
        <dbReference type="Proteomes" id="UP000188541"/>
    </source>
</evidence>
<dbReference type="GO" id="GO:0046872">
    <property type="term" value="F:metal ion binding"/>
    <property type="evidence" value="ECO:0007669"/>
    <property type="project" value="UniProtKB-KW"/>
</dbReference>
<dbReference type="GO" id="GO:0045333">
    <property type="term" value="P:cellular respiration"/>
    <property type="evidence" value="ECO:0007669"/>
    <property type="project" value="UniProtKB-ARBA"/>
</dbReference>
<feature type="domain" description="4Fe-4S ferredoxin-type" evidence="11">
    <location>
        <begin position="58"/>
        <end position="90"/>
    </location>
</feature>
<dbReference type="InterPro" id="IPR050954">
    <property type="entry name" value="ET_IronSulfur_Cluster-Binding"/>
</dbReference>
<organism evidence="12 13">
    <name type="scientific">Rodentibacter genomosp. 2</name>
    <dbReference type="NCBI Taxonomy" id="1908266"/>
    <lineage>
        <taxon>Bacteria</taxon>
        <taxon>Pseudomonadati</taxon>
        <taxon>Pseudomonadota</taxon>
        <taxon>Gammaproteobacteria</taxon>
        <taxon>Pasteurellales</taxon>
        <taxon>Pasteurellaceae</taxon>
        <taxon>Rodentibacter</taxon>
    </lineage>
</organism>
<evidence type="ECO:0000313" key="12">
    <source>
        <dbReference type="EMBL" id="OOF55352.1"/>
    </source>
</evidence>
<feature type="domain" description="4Fe-4S ferredoxin-type" evidence="11">
    <location>
        <begin position="91"/>
        <end position="120"/>
    </location>
</feature>
<dbReference type="PROSITE" id="PS51379">
    <property type="entry name" value="4FE4S_FER_2"/>
    <property type="match status" value="3"/>
</dbReference>
<dbReference type="Proteomes" id="UP000188541">
    <property type="component" value="Unassembled WGS sequence"/>
</dbReference>
<evidence type="ECO:0000256" key="8">
    <source>
        <dbReference type="ARBA" id="ARBA00023004"/>
    </source>
</evidence>
<dbReference type="CDD" id="cd16371">
    <property type="entry name" value="DMSOR_beta_like"/>
    <property type="match status" value="1"/>
</dbReference>
<keyword evidence="9" id="KW-0411">Iron-sulfur</keyword>
<dbReference type="InterPro" id="IPR017896">
    <property type="entry name" value="4Fe4S_Fe-S-bd"/>
</dbReference>
<evidence type="ECO:0000256" key="4">
    <source>
        <dbReference type="ARBA" id="ARBA00022485"/>
    </source>
</evidence>
<dbReference type="SUPFAM" id="SSF54862">
    <property type="entry name" value="4Fe-4S ferredoxins"/>
    <property type="match status" value="1"/>
</dbReference>
<keyword evidence="7" id="KW-0249">Electron transport</keyword>
<comment type="cofactor">
    <cofactor evidence="1">
        <name>[4Fe-4S] cluster</name>
        <dbReference type="ChEBI" id="CHEBI:49883"/>
    </cofactor>
</comment>
<dbReference type="PANTHER" id="PTHR43177:SF5">
    <property type="entry name" value="ANAEROBIC DIMETHYL SULFOXIDE REDUCTASE CHAIN B-RELATED"/>
    <property type="match status" value="1"/>
</dbReference>
<keyword evidence="5" id="KW-0479">Metal-binding</keyword>
<keyword evidence="4" id="KW-0004">4Fe-4S</keyword>
<dbReference type="FunFam" id="3.30.70.20:FF:000003">
    <property type="entry name" value="Dimethyl sulfoxide reductase subunit B"/>
    <property type="match status" value="1"/>
</dbReference>
<reference evidence="12 13" key="1">
    <citation type="submission" date="2016-10" db="EMBL/GenBank/DDBJ databases">
        <title>Rodentibacter gen. nov. and new species.</title>
        <authorList>
            <person name="Christensen H."/>
        </authorList>
    </citation>
    <scope>NUCLEOTIDE SEQUENCE [LARGE SCALE GENOMIC DNA]</scope>
    <source>
        <strain evidence="12 13">1996246016</strain>
    </source>
</reference>
<dbReference type="Pfam" id="PF13247">
    <property type="entry name" value="Fer4_11"/>
    <property type="match status" value="1"/>
</dbReference>
<dbReference type="Gene3D" id="3.30.70.20">
    <property type="match status" value="2"/>
</dbReference>
<dbReference type="GO" id="GO:0016491">
    <property type="term" value="F:oxidoreductase activity"/>
    <property type="evidence" value="ECO:0007669"/>
    <property type="project" value="UniProtKB-ARBA"/>
</dbReference>
<dbReference type="InterPro" id="IPR014297">
    <property type="entry name" value="DMSO_DmsB"/>
</dbReference>
<keyword evidence="13" id="KW-1185">Reference proteome</keyword>
<dbReference type="GO" id="GO:0051539">
    <property type="term" value="F:4 iron, 4 sulfur cluster binding"/>
    <property type="evidence" value="ECO:0007669"/>
    <property type="project" value="UniProtKB-KW"/>
</dbReference>
<evidence type="ECO:0000256" key="1">
    <source>
        <dbReference type="ARBA" id="ARBA00001966"/>
    </source>
</evidence>
<sequence length="206" mass="23017">MMEQYGFYFDSDRCTGCKTCELACKDYKDLGTEVNFRRIYEYTGGNWSPQPNGCWSQNVFAYYMSISCNHCTDPACTKVCPTGAMHKNADGFVIVNEEICIGCRYCHMACPYDAPQYDAQKGHMTKCDGCYSRVKIGQKPICVEACPLRALDFAPIEQLRKQYGEQASIAPLPPAEITQPNLVVKPNKNARPSGDTNGFLGNPREV</sequence>
<dbReference type="InterPro" id="IPR017900">
    <property type="entry name" value="4Fe4S_Fe_S_CS"/>
</dbReference>
<keyword evidence="6" id="KW-0677">Repeat</keyword>
<feature type="domain" description="4Fe-4S ferredoxin-type" evidence="11">
    <location>
        <begin position="5"/>
        <end position="33"/>
    </location>
</feature>
<evidence type="ECO:0000256" key="2">
    <source>
        <dbReference type="ARBA" id="ARBA00003584"/>
    </source>
</evidence>
<keyword evidence="8" id="KW-0408">Iron</keyword>
<evidence type="ECO:0000256" key="9">
    <source>
        <dbReference type="ARBA" id="ARBA00023014"/>
    </source>
</evidence>
<evidence type="ECO:0000259" key="11">
    <source>
        <dbReference type="PROSITE" id="PS51379"/>
    </source>
</evidence>
<feature type="region of interest" description="Disordered" evidence="10">
    <location>
        <begin position="186"/>
        <end position="206"/>
    </location>
</feature>
<accession>A0A1V3JGE5</accession>
<comment type="function">
    <text evidence="2">Electron transfer subunit of the terminal reductase during anaerobic growth on various sulfoxide and N-oxide compounds.</text>
</comment>
<comment type="caution">
    <text evidence="12">The sequence shown here is derived from an EMBL/GenBank/DDBJ whole genome shotgun (WGS) entry which is preliminary data.</text>
</comment>
<gene>
    <name evidence="12" type="ORF">BKK55_07425</name>
</gene>
<proteinExistence type="predicted"/>
<name>A0A1V3JGE5_9PAST</name>
<keyword evidence="3" id="KW-0813">Transport</keyword>
<evidence type="ECO:0000256" key="5">
    <source>
        <dbReference type="ARBA" id="ARBA00022723"/>
    </source>
</evidence>